<evidence type="ECO:0000313" key="2">
    <source>
        <dbReference type="EMBL" id="EFC40286.1"/>
    </source>
</evidence>
<dbReference type="EMBL" id="GG738893">
    <property type="protein sequence ID" value="EFC40286.1"/>
    <property type="molecule type" value="Genomic_DNA"/>
</dbReference>
<proteinExistence type="predicted"/>
<reference evidence="2 3" key="1">
    <citation type="journal article" date="2010" name="Cell">
        <title>The genome of Naegleria gruberi illuminates early eukaryotic versatility.</title>
        <authorList>
            <person name="Fritz-Laylin L.K."/>
            <person name="Prochnik S.E."/>
            <person name="Ginger M.L."/>
            <person name="Dacks J.B."/>
            <person name="Carpenter M.L."/>
            <person name="Field M.C."/>
            <person name="Kuo A."/>
            <person name="Paredez A."/>
            <person name="Chapman J."/>
            <person name="Pham J."/>
            <person name="Shu S."/>
            <person name="Neupane R."/>
            <person name="Cipriano M."/>
            <person name="Mancuso J."/>
            <person name="Tu H."/>
            <person name="Salamov A."/>
            <person name="Lindquist E."/>
            <person name="Shapiro H."/>
            <person name="Lucas S."/>
            <person name="Grigoriev I.V."/>
            <person name="Cande W.Z."/>
            <person name="Fulton C."/>
            <person name="Rokhsar D.S."/>
            <person name="Dawson S.C."/>
        </authorList>
    </citation>
    <scope>NUCLEOTIDE SEQUENCE [LARGE SCALE GENOMIC DNA]</scope>
    <source>
        <strain evidence="2 3">NEG-M</strain>
    </source>
</reference>
<gene>
    <name evidence="2" type="ORF">NAEGRDRAFT_81037</name>
</gene>
<sequence length="417" mass="46964">MMSDEQFIQTQDYKSVLKKIKDSPYYRNAAQGDEVLMSKLALVLSDKQKLKNFYLTTDWAQTVINAISTYSETSQSTGLGISSTSGEPSSGKKGIFDGISSKSEQGDIAIKGVTTAPIDVTEDDSDDEELDVDYLNSPEHLEIQKSLMNQDRLRVKIIVSEICESKGKKAFRQIMSPLLAKSSFLPELGMFHSAILIGPWKFEWIDASLCVPKKLVASAALVACDLTDELSVTNCGINAMVDNIAEVIIKWNTTMEYKNRGGDGKKSGNCQDFVDDILDAIGVDKKVIYQGAMGAYFSRLKLKGKGGMKFFLEDGFRKKFNIPSNQKHVKFTNHIQLDQFVQQLYDIDPLFDENYPSEFKLLKSFDRAFWLRHLAKPSISKWEPLREETQGFDGVEFHLKCPFGDPRESYSFRESSD</sequence>
<dbReference type="Proteomes" id="UP000006671">
    <property type="component" value="Unassembled WGS sequence"/>
</dbReference>
<dbReference type="AlphaFoldDB" id="D2VS64"/>
<dbReference type="OrthoDB" id="10252613at2759"/>
<dbReference type="InParanoid" id="D2VS64"/>
<dbReference type="VEuPathDB" id="AmoebaDB:NAEGRDRAFT_81037"/>
<feature type="compositionally biased region" description="Polar residues" evidence="1">
    <location>
        <begin position="74"/>
        <end position="88"/>
    </location>
</feature>
<dbReference type="RefSeq" id="XP_002673030.1">
    <property type="nucleotide sequence ID" value="XM_002672984.1"/>
</dbReference>
<dbReference type="OMA" id="WKFEWID"/>
<protein>
    <submittedName>
        <fullName evidence="2">Uncharacterized protein</fullName>
    </submittedName>
</protein>
<feature type="region of interest" description="Disordered" evidence="1">
    <location>
        <begin position="74"/>
        <end position="97"/>
    </location>
</feature>
<evidence type="ECO:0000256" key="1">
    <source>
        <dbReference type="SAM" id="MobiDB-lite"/>
    </source>
</evidence>
<evidence type="ECO:0000313" key="3">
    <source>
        <dbReference type="Proteomes" id="UP000006671"/>
    </source>
</evidence>
<dbReference type="KEGG" id="ngr:NAEGRDRAFT_81037"/>
<keyword evidence="3" id="KW-1185">Reference proteome</keyword>
<dbReference type="GeneID" id="8854803"/>
<name>D2VS64_NAEGR</name>
<dbReference type="eggNOG" id="ENOG502SXI2">
    <property type="taxonomic scope" value="Eukaryota"/>
</dbReference>
<accession>D2VS64</accession>
<organism evidence="3">
    <name type="scientific">Naegleria gruberi</name>
    <name type="common">Amoeba</name>
    <dbReference type="NCBI Taxonomy" id="5762"/>
    <lineage>
        <taxon>Eukaryota</taxon>
        <taxon>Discoba</taxon>
        <taxon>Heterolobosea</taxon>
        <taxon>Tetramitia</taxon>
        <taxon>Eutetramitia</taxon>
        <taxon>Vahlkampfiidae</taxon>
        <taxon>Naegleria</taxon>
    </lineage>
</organism>